<evidence type="ECO:0000313" key="3">
    <source>
        <dbReference type="Proteomes" id="UP000230750"/>
    </source>
</evidence>
<gene>
    <name evidence="2" type="ORF">BSL78_23279</name>
</gene>
<proteinExistence type="predicted"/>
<feature type="domain" description="Ig-like" evidence="1">
    <location>
        <begin position="124"/>
        <end position="242"/>
    </location>
</feature>
<accession>A0A2G8JVT7</accession>
<protein>
    <recommendedName>
        <fullName evidence="1">Ig-like domain-containing protein</fullName>
    </recommendedName>
</protein>
<dbReference type="InterPro" id="IPR013783">
    <property type="entry name" value="Ig-like_fold"/>
</dbReference>
<dbReference type="PROSITE" id="PS50835">
    <property type="entry name" value="IG_LIKE"/>
    <property type="match status" value="1"/>
</dbReference>
<keyword evidence="3" id="KW-1185">Reference proteome</keyword>
<evidence type="ECO:0000259" key="1">
    <source>
        <dbReference type="PROSITE" id="PS50835"/>
    </source>
</evidence>
<dbReference type="Proteomes" id="UP000230750">
    <property type="component" value="Unassembled WGS sequence"/>
</dbReference>
<dbReference type="EMBL" id="MRZV01001190">
    <property type="protein sequence ID" value="PIK39887.1"/>
    <property type="molecule type" value="Genomic_DNA"/>
</dbReference>
<comment type="caution">
    <text evidence="2">The sequence shown here is derived from an EMBL/GenBank/DDBJ whole genome shotgun (WGS) entry which is preliminary data.</text>
</comment>
<dbReference type="InterPro" id="IPR007110">
    <property type="entry name" value="Ig-like_dom"/>
</dbReference>
<organism evidence="2 3">
    <name type="scientific">Stichopus japonicus</name>
    <name type="common">Sea cucumber</name>
    <dbReference type="NCBI Taxonomy" id="307972"/>
    <lineage>
        <taxon>Eukaryota</taxon>
        <taxon>Metazoa</taxon>
        <taxon>Echinodermata</taxon>
        <taxon>Eleutherozoa</taxon>
        <taxon>Echinozoa</taxon>
        <taxon>Holothuroidea</taxon>
        <taxon>Aspidochirotacea</taxon>
        <taxon>Aspidochirotida</taxon>
        <taxon>Stichopodidae</taxon>
        <taxon>Apostichopus</taxon>
    </lineage>
</organism>
<reference evidence="2 3" key="1">
    <citation type="journal article" date="2017" name="PLoS Biol.">
        <title>The sea cucumber genome provides insights into morphological evolution and visceral regeneration.</title>
        <authorList>
            <person name="Zhang X."/>
            <person name="Sun L."/>
            <person name="Yuan J."/>
            <person name="Sun Y."/>
            <person name="Gao Y."/>
            <person name="Zhang L."/>
            <person name="Li S."/>
            <person name="Dai H."/>
            <person name="Hamel J.F."/>
            <person name="Liu C."/>
            <person name="Yu Y."/>
            <person name="Liu S."/>
            <person name="Lin W."/>
            <person name="Guo K."/>
            <person name="Jin S."/>
            <person name="Xu P."/>
            <person name="Storey K.B."/>
            <person name="Huan P."/>
            <person name="Zhang T."/>
            <person name="Zhou Y."/>
            <person name="Zhang J."/>
            <person name="Lin C."/>
            <person name="Li X."/>
            <person name="Xing L."/>
            <person name="Huo D."/>
            <person name="Sun M."/>
            <person name="Wang L."/>
            <person name="Mercier A."/>
            <person name="Li F."/>
            <person name="Yang H."/>
            <person name="Xiang J."/>
        </authorList>
    </citation>
    <scope>NUCLEOTIDE SEQUENCE [LARGE SCALE GENOMIC DNA]</scope>
    <source>
        <strain evidence="2">Shaxun</strain>
        <tissue evidence="2">Muscle</tissue>
    </source>
</reference>
<dbReference type="Gene3D" id="2.60.40.10">
    <property type="entry name" value="Immunoglobulins"/>
    <property type="match status" value="1"/>
</dbReference>
<dbReference type="AlphaFoldDB" id="A0A2G8JVT7"/>
<evidence type="ECO:0000313" key="2">
    <source>
        <dbReference type="EMBL" id="PIK39887.1"/>
    </source>
</evidence>
<name>A0A2G8JVT7_STIJA</name>
<sequence length="280" mass="30935">MVRRGCPSQRKILVIISSYPGQDGQSYPTVNGLTNQQHVVLDINREDKLTCSWNGVPKSGYLKWDIMNPSSDGIIMTDHRTHTRDNGDGTYDLSLHSTLSVPNPSVLRVTLHCKVAAPADQWYPEITTAELLLPANSFPVINGLSSQQHVVLDVQRTDVLTCSMHRVSQEVSLQWLIITPDSSEDVSLDDKFSISDNEDGTVNITLNSTVTVTSLSINRVTLQCKVSSLPADSPQVSSTQVELLLPSDCKQYLLLLYVFSHASDIVGQATFDRQTESIQH</sequence>
<dbReference type="STRING" id="307972.A0A2G8JVT7"/>